<dbReference type="RefSeq" id="WP_108345613.1">
    <property type="nucleotide sequence ID" value="NZ_PYXZ01000008.1"/>
</dbReference>
<evidence type="ECO:0000256" key="2">
    <source>
        <dbReference type="SAM" id="SignalP"/>
    </source>
</evidence>
<dbReference type="Pfam" id="PF08924">
    <property type="entry name" value="Rv2525c_GlyHyd-like"/>
    <property type="match status" value="1"/>
</dbReference>
<accession>A0A2R7YTP4</accession>
<evidence type="ECO:0000313" key="5">
    <source>
        <dbReference type="EMBL" id="PUA79750.1"/>
    </source>
</evidence>
<dbReference type="AlphaFoldDB" id="A0A2R7YTP4"/>
<organism evidence="5 6">
    <name type="scientific">Nocardioides currus</name>
    <dbReference type="NCBI Taxonomy" id="2133958"/>
    <lineage>
        <taxon>Bacteria</taxon>
        <taxon>Bacillati</taxon>
        <taxon>Actinomycetota</taxon>
        <taxon>Actinomycetes</taxon>
        <taxon>Propionibacteriales</taxon>
        <taxon>Nocardioidaceae</taxon>
        <taxon>Nocardioides</taxon>
    </lineage>
</organism>
<dbReference type="InterPro" id="IPR015020">
    <property type="entry name" value="Rv2525c-like_Glyco_Hydro-like"/>
</dbReference>
<feature type="compositionally biased region" description="Pro residues" evidence="1">
    <location>
        <begin position="298"/>
        <end position="313"/>
    </location>
</feature>
<gene>
    <name evidence="5" type="ORF">C7S10_16825</name>
</gene>
<dbReference type="CDD" id="cd06418">
    <property type="entry name" value="GH25_BacA-like"/>
    <property type="match status" value="1"/>
</dbReference>
<evidence type="ECO:0000256" key="1">
    <source>
        <dbReference type="SAM" id="MobiDB-lite"/>
    </source>
</evidence>
<dbReference type="Gene3D" id="3.20.20.80">
    <property type="entry name" value="Glycosidases"/>
    <property type="match status" value="1"/>
</dbReference>
<dbReference type="EMBL" id="PYXZ01000008">
    <property type="protein sequence ID" value="PUA79750.1"/>
    <property type="molecule type" value="Genomic_DNA"/>
</dbReference>
<dbReference type="InterPro" id="IPR036365">
    <property type="entry name" value="PGBD-like_sf"/>
</dbReference>
<sequence length="469" mass="49815">MRRLAIASGTALLALAVGVSTLTSGSGDPSGDVAELSSAQAAMVAASTPGDFTGLGFDQCVAPTQSAMDAWITSSPYRAVGIYISGDSRACRTQPNLSPTWVATQVSRGWRLLPIALGPQASCLDRFPRYKDDFTIDPTPTGSYANARAQGVVEASKNVTDATALGIGPGSTLWYDLEAFDLGNTSCRESALAFVSAWVTRTKELGYVAGFYSSASSGIKMLDDARISRPGQFALPDRIWIARWDGIANTSTSYIGEDGWRPGGRMKQFKGGHKETWGGVTINIDTNYLELSGSPTTAAPPPEPTPTPTPVAAPAPETHCGGTRVDFPTYYTLKPRAASKTRTLALQCLLKEKKRYVGKLDGVYDRATRKGAIAWMKSRGFKPTSTWRRKNWVALLAGQDRPALAVGATGPAVSRLQRSLTAARQRVAVTGAFDEATRAALLAYQARVGAAATGTTDAATWEALAKGRF</sequence>
<dbReference type="SUPFAM" id="SSF51445">
    <property type="entry name" value="(Trans)glycosidases"/>
    <property type="match status" value="1"/>
</dbReference>
<feature type="region of interest" description="Disordered" evidence="1">
    <location>
        <begin position="292"/>
        <end position="319"/>
    </location>
</feature>
<feature type="domain" description="Peptidoglycan binding-like" evidence="3">
    <location>
        <begin position="409"/>
        <end position="464"/>
    </location>
</feature>
<protein>
    <submittedName>
        <fullName evidence="5">Peptidoglycan-binding protein</fullName>
    </submittedName>
</protein>
<dbReference type="InterPro" id="IPR002477">
    <property type="entry name" value="Peptidoglycan-bd-like"/>
</dbReference>
<feature type="chain" id="PRO_5039298121" evidence="2">
    <location>
        <begin position="17"/>
        <end position="469"/>
    </location>
</feature>
<dbReference type="Gene3D" id="1.10.101.10">
    <property type="entry name" value="PGBD-like superfamily/PGBD"/>
    <property type="match status" value="2"/>
</dbReference>
<name>A0A2R7YTP4_9ACTN</name>
<feature type="signal peptide" evidence="2">
    <location>
        <begin position="1"/>
        <end position="16"/>
    </location>
</feature>
<reference evidence="5 6" key="1">
    <citation type="submission" date="2018-03" db="EMBL/GenBank/DDBJ databases">
        <authorList>
            <person name="Keele B.F."/>
        </authorList>
    </citation>
    <scope>NUCLEOTIDE SEQUENCE [LARGE SCALE GENOMIC DNA]</scope>
    <source>
        <strain evidence="5 6">IB-3</strain>
    </source>
</reference>
<dbReference type="Pfam" id="PF01471">
    <property type="entry name" value="PG_binding_1"/>
    <property type="match status" value="1"/>
</dbReference>
<dbReference type="InterPro" id="IPR036366">
    <property type="entry name" value="PGBDSf"/>
</dbReference>
<dbReference type="InterPro" id="IPR017853">
    <property type="entry name" value="GH"/>
</dbReference>
<keyword evidence="6" id="KW-1185">Reference proteome</keyword>
<keyword evidence="2" id="KW-0732">Signal</keyword>
<dbReference type="OrthoDB" id="5171321at2"/>
<dbReference type="Proteomes" id="UP000244867">
    <property type="component" value="Unassembled WGS sequence"/>
</dbReference>
<dbReference type="SUPFAM" id="SSF47090">
    <property type="entry name" value="PGBD-like"/>
    <property type="match status" value="2"/>
</dbReference>
<proteinExistence type="predicted"/>
<feature type="domain" description="Rv2525c-like glycoside hydrolase-like" evidence="4">
    <location>
        <begin position="70"/>
        <end position="288"/>
    </location>
</feature>
<comment type="caution">
    <text evidence="5">The sequence shown here is derived from an EMBL/GenBank/DDBJ whole genome shotgun (WGS) entry which is preliminary data.</text>
</comment>
<evidence type="ECO:0000259" key="3">
    <source>
        <dbReference type="Pfam" id="PF01471"/>
    </source>
</evidence>
<evidence type="ECO:0000259" key="4">
    <source>
        <dbReference type="Pfam" id="PF08924"/>
    </source>
</evidence>
<evidence type="ECO:0000313" key="6">
    <source>
        <dbReference type="Proteomes" id="UP000244867"/>
    </source>
</evidence>